<protein>
    <submittedName>
        <fullName evidence="3">Clavaminate synthase-like protein</fullName>
    </submittedName>
</protein>
<dbReference type="STRING" id="1569628.A0A316UGN9"/>
<name>A0A316UGN9_9BASI</name>
<keyword evidence="4" id="KW-1185">Reference proteome</keyword>
<dbReference type="GeneID" id="37029022"/>
<dbReference type="PANTHER" id="PTHR12480">
    <property type="entry name" value="ARGININE DEMETHYLASE AND LYSYL-HYDROXYLASE JMJD"/>
    <property type="match status" value="1"/>
</dbReference>
<dbReference type="SUPFAM" id="SSF51197">
    <property type="entry name" value="Clavaminate synthase-like"/>
    <property type="match status" value="1"/>
</dbReference>
<feature type="region of interest" description="Disordered" evidence="1">
    <location>
        <begin position="1"/>
        <end position="27"/>
    </location>
</feature>
<feature type="domain" description="JmjC" evidence="2">
    <location>
        <begin position="177"/>
        <end position="346"/>
    </location>
</feature>
<dbReference type="AlphaFoldDB" id="A0A316UGN9"/>
<dbReference type="InterPro" id="IPR050910">
    <property type="entry name" value="JMJD6_ArgDemeth/LysHydrox"/>
</dbReference>
<evidence type="ECO:0000256" key="1">
    <source>
        <dbReference type="SAM" id="MobiDB-lite"/>
    </source>
</evidence>
<dbReference type="InterPro" id="IPR003347">
    <property type="entry name" value="JmjC_dom"/>
</dbReference>
<dbReference type="GO" id="GO:0005737">
    <property type="term" value="C:cytoplasm"/>
    <property type="evidence" value="ECO:0007669"/>
    <property type="project" value="TreeGrafter"/>
</dbReference>
<evidence type="ECO:0000313" key="4">
    <source>
        <dbReference type="Proteomes" id="UP000245884"/>
    </source>
</evidence>
<reference evidence="3 4" key="1">
    <citation type="journal article" date="2018" name="Mol. Biol. Evol.">
        <title>Broad Genomic Sampling Reveals a Smut Pathogenic Ancestry of the Fungal Clade Ustilaginomycotina.</title>
        <authorList>
            <person name="Kijpornyongpan T."/>
            <person name="Mondo S.J."/>
            <person name="Barry K."/>
            <person name="Sandor L."/>
            <person name="Lee J."/>
            <person name="Lipzen A."/>
            <person name="Pangilinan J."/>
            <person name="LaButti K."/>
            <person name="Hainaut M."/>
            <person name="Henrissat B."/>
            <person name="Grigoriev I.V."/>
            <person name="Spatafora J.W."/>
            <person name="Aime M.C."/>
        </authorList>
    </citation>
    <scope>NUCLEOTIDE SEQUENCE [LARGE SCALE GENOMIC DNA]</scope>
    <source>
        <strain evidence="3 4">MCA 5214</strain>
    </source>
</reference>
<dbReference type="Gene3D" id="2.60.120.650">
    <property type="entry name" value="Cupin"/>
    <property type="match status" value="1"/>
</dbReference>
<sequence>MEFDGEKSGKGTGMVQGAAQRGEGGERPWKVDRLSVVPSYVDFLHKYLITNRPCILPRALIEDWPAWKEWRCGTTSCASSSSTSSNKDVAKEDADANMDLRLHRSFLLLASRYGEHVVPVVVRRGEEEEERREMKLKDAVEEMRCARARGRSVAKGAEGGSEETLIYIKDWHLVRLSRLAGQEAPYVTPDLFRDDWMNNDSPLTPNPDVTASSSSTLPDDFRFCYAGLSGTFTPLHRDVYTSYSWSTNIVGRKRWTLYSPQLAPLLRRADGRGAPLSEGERLELEERKSGCRGERVEVVQEEGETIFVPSNCYHEVFNLSDCISLNHNWCNSVNLPRMYDAMKEEMGEVRYALRDVEEMLRTAGQGERGSPWQVEFWGLVAEVSRADAGWDWAQFWGMVRDWTDRPGCEAELQPDWGSFVQLRLRAMCEDFKRQEEWLWLEEGVRGCVAEVERRCTEGDEE</sequence>
<gene>
    <name evidence="3" type="ORF">BDZ90DRAFT_234932</name>
</gene>
<dbReference type="InterPro" id="IPR041667">
    <property type="entry name" value="Cupin_8"/>
</dbReference>
<dbReference type="PROSITE" id="PS51184">
    <property type="entry name" value="JMJC"/>
    <property type="match status" value="1"/>
</dbReference>
<accession>A0A316UGN9</accession>
<dbReference type="OrthoDB" id="424465at2759"/>
<dbReference type="Proteomes" id="UP000245884">
    <property type="component" value="Unassembled WGS sequence"/>
</dbReference>
<proteinExistence type="predicted"/>
<dbReference type="GO" id="GO:0016706">
    <property type="term" value="F:2-oxoglutarate-dependent dioxygenase activity"/>
    <property type="evidence" value="ECO:0007669"/>
    <property type="project" value="TreeGrafter"/>
</dbReference>
<dbReference type="Pfam" id="PF13621">
    <property type="entry name" value="Cupin_8"/>
    <property type="match status" value="1"/>
</dbReference>
<dbReference type="GO" id="GO:0043565">
    <property type="term" value="F:sequence-specific DNA binding"/>
    <property type="evidence" value="ECO:0007669"/>
    <property type="project" value="TreeGrafter"/>
</dbReference>
<organism evidence="3 4">
    <name type="scientific">Jaminaea rosea</name>
    <dbReference type="NCBI Taxonomy" id="1569628"/>
    <lineage>
        <taxon>Eukaryota</taxon>
        <taxon>Fungi</taxon>
        <taxon>Dikarya</taxon>
        <taxon>Basidiomycota</taxon>
        <taxon>Ustilaginomycotina</taxon>
        <taxon>Exobasidiomycetes</taxon>
        <taxon>Microstromatales</taxon>
        <taxon>Microstromatales incertae sedis</taxon>
        <taxon>Jaminaea</taxon>
    </lineage>
</organism>
<dbReference type="PANTHER" id="PTHR12480:SF6">
    <property type="entry name" value="2-OXOGLUTARATE AND IRON-DEPENDENT OXYGENASE JMJD4"/>
    <property type="match status" value="1"/>
</dbReference>
<dbReference type="GO" id="GO:0045905">
    <property type="term" value="P:positive regulation of translational termination"/>
    <property type="evidence" value="ECO:0007669"/>
    <property type="project" value="TreeGrafter"/>
</dbReference>
<evidence type="ECO:0000259" key="2">
    <source>
        <dbReference type="PROSITE" id="PS51184"/>
    </source>
</evidence>
<evidence type="ECO:0000313" key="3">
    <source>
        <dbReference type="EMBL" id="PWN24360.1"/>
    </source>
</evidence>
<dbReference type="SMART" id="SM00558">
    <property type="entry name" value="JmjC"/>
    <property type="match status" value="1"/>
</dbReference>
<dbReference type="GO" id="GO:0005634">
    <property type="term" value="C:nucleus"/>
    <property type="evidence" value="ECO:0007669"/>
    <property type="project" value="TreeGrafter"/>
</dbReference>
<dbReference type="RefSeq" id="XP_025358972.1">
    <property type="nucleotide sequence ID" value="XM_025507199.1"/>
</dbReference>
<dbReference type="EMBL" id="KZ819681">
    <property type="protein sequence ID" value="PWN24360.1"/>
    <property type="molecule type" value="Genomic_DNA"/>
</dbReference>